<dbReference type="PROSITE" id="PS51318">
    <property type="entry name" value="TAT"/>
    <property type="match status" value="1"/>
</dbReference>
<accession>A0A8J3YZQ7</accession>
<dbReference type="SUPFAM" id="SSF56601">
    <property type="entry name" value="beta-lactamase/transpeptidase-like"/>
    <property type="match status" value="1"/>
</dbReference>
<dbReference type="EMBL" id="BOPG01000003">
    <property type="protein sequence ID" value="GIJ52695.1"/>
    <property type="molecule type" value="Genomic_DNA"/>
</dbReference>
<keyword evidence="4" id="KW-1185">Reference proteome</keyword>
<dbReference type="InterPro" id="IPR001466">
    <property type="entry name" value="Beta-lactam-related"/>
</dbReference>
<dbReference type="AlphaFoldDB" id="A0A8J3YZQ7"/>
<sequence>MTWTVSRRSLIRAAAAATVAAPAAAGTPLLVATDIAHAAPGEAMTAYHGVTGATHQQKFNELSAAGYRMISLSVYGHRADPRYAAVWIRRGGPAWAALHGLDAAGYQARFDQLTRDGFVPVLVSATGPRANPVFAAVFEKITAPAWIARHGLVDGPADTEGTLSNVNAWARDHHCVPKTIAIYGGNRDRTYAGVWLPNPGDVKWQAHDMGDGNGYQDWFDGYTAAGLRPAFVDASDSLQYLGVFTDDSVGGWVARHGLDSQQYQQEFDTQLAAGRYPIVVQGGGTGAGTRYAAVFAARDLPIPRAFTQTVAAGGSFTGVHAVMRDFMQSRGVRAGQLAVRRNGTLRLSAGYTWAEPGYPETQSDSLMRVASVSKAFACAAIRSLVQNGQLDLDDEVFPLLGITGVALPSQTKDGRVDDVTVRQCVDHTGGWVRRVSGVDPVFRTRDIARALNLPGRATKRDVARYMYGEPLQYTPGDTTAYDSGDRYSNFGYVLLGLVVEEVSGMPFRDYLAQSVLQPLGVDGQVFVGATERAGRRGDEVSYDHADAGSSAVDPWSDALVPAAYGNFLVEAMDSGGGLITTAPAVTRFIADHAVWGIGGRAPGSARTGSMPGCYSRAESRTDGIDWCYIVNTNTIRDSDATLTKLAADLNTAIGAAGI</sequence>
<dbReference type="PANTHER" id="PTHR46825:SF9">
    <property type="entry name" value="BETA-LACTAMASE-RELATED DOMAIN-CONTAINING PROTEIN"/>
    <property type="match status" value="1"/>
</dbReference>
<dbReference type="InterPro" id="IPR012338">
    <property type="entry name" value="Beta-lactam/transpept-like"/>
</dbReference>
<dbReference type="Proteomes" id="UP000612585">
    <property type="component" value="Unassembled WGS sequence"/>
</dbReference>
<feature type="signal peptide" evidence="1">
    <location>
        <begin position="1"/>
        <end position="25"/>
    </location>
</feature>
<evidence type="ECO:0000313" key="3">
    <source>
        <dbReference type="EMBL" id="GIJ52695.1"/>
    </source>
</evidence>
<evidence type="ECO:0000256" key="1">
    <source>
        <dbReference type="SAM" id="SignalP"/>
    </source>
</evidence>
<dbReference type="InterPro" id="IPR049511">
    <property type="entry name" value="PGH-like_rpt"/>
</dbReference>
<proteinExistence type="predicted"/>
<evidence type="ECO:0000259" key="2">
    <source>
        <dbReference type="Pfam" id="PF00144"/>
    </source>
</evidence>
<evidence type="ECO:0000313" key="4">
    <source>
        <dbReference type="Proteomes" id="UP000612585"/>
    </source>
</evidence>
<name>A0A8J3YZQ7_9ACTN</name>
<dbReference type="InterPro" id="IPR006311">
    <property type="entry name" value="TAT_signal"/>
</dbReference>
<dbReference type="Pfam" id="PF00144">
    <property type="entry name" value="Beta-lactamase"/>
    <property type="match status" value="1"/>
</dbReference>
<protein>
    <recommendedName>
        <fullName evidence="2">Beta-lactamase-related domain-containing protein</fullName>
    </recommendedName>
</protein>
<gene>
    <name evidence="3" type="ORF">Vau01_002110</name>
</gene>
<dbReference type="Pfam" id="PF17660">
    <property type="entry name" value="BTRD1"/>
    <property type="match status" value="4"/>
</dbReference>
<reference evidence="3" key="1">
    <citation type="submission" date="2021-01" db="EMBL/GenBank/DDBJ databases">
        <title>Whole genome shotgun sequence of Virgisporangium aurantiacum NBRC 16421.</title>
        <authorList>
            <person name="Komaki H."/>
            <person name="Tamura T."/>
        </authorList>
    </citation>
    <scope>NUCLEOTIDE SEQUENCE</scope>
    <source>
        <strain evidence="3">NBRC 16421</strain>
    </source>
</reference>
<dbReference type="PANTHER" id="PTHR46825">
    <property type="entry name" value="D-ALANYL-D-ALANINE-CARBOXYPEPTIDASE/ENDOPEPTIDASE AMPH"/>
    <property type="match status" value="1"/>
</dbReference>
<feature type="domain" description="Beta-lactamase-related" evidence="2">
    <location>
        <begin position="321"/>
        <end position="594"/>
    </location>
</feature>
<organism evidence="3 4">
    <name type="scientific">Virgisporangium aurantiacum</name>
    <dbReference type="NCBI Taxonomy" id="175570"/>
    <lineage>
        <taxon>Bacteria</taxon>
        <taxon>Bacillati</taxon>
        <taxon>Actinomycetota</taxon>
        <taxon>Actinomycetes</taxon>
        <taxon>Micromonosporales</taxon>
        <taxon>Micromonosporaceae</taxon>
        <taxon>Virgisporangium</taxon>
    </lineage>
</organism>
<dbReference type="InterPro" id="IPR050491">
    <property type="entry name" value="AmpC-like"/>
</dbReference>
<feature type="chain" id="PRO_5038558219" description="Beta-lactamase-related domain-containing protein" evidence="1">
    <location>
        <begin position="26"/>
        <end position="658"/>
    </location>
</feature>
<comment type="caution">
    <text evidence="3">The sequence shown here is derived from an EMBL/GenBank/DDBJ whole genome shotgun (WGS) entry which is preliminary data.</text>
</comment>
<dbReference type="RefSeq" id="WP_203985992.1">
    <property type="nucleotide sequence ID" value="NZ_BOPG01000003.1"/>
</dbReference>
<keyword evidence="1" id="KW-0732">Signal</keyword>
<dbReference type="Gene3D" id="3.40.710.10">
    <property type="entry name" value="DD-peptidase/beta-lactamase superfamily"/>
    <property type="match status" value="1"/>
</dbReference>